<name>A0A1G7REU5_9PSEU</name>
<proteinExistence type="predicted"/>
<dbReference type="OrthoDB" id="3531612at2"/>
<reference evidence="2" key="1">
    <citation type="submission" date="2016-10" db="EMBL/GenBank/DDBJ databases">
        <authorList>
            <person name="Varghese N."/>
            <person name="Submissions S."/>
        </authorList>
    </citation>
    <scope>NUCLEOTIDE SEQUENCE [LARGE SCALE GENOMIC DNA]</scope>
    <source>
        <strain evidence="2">CGMCC 4.3506</strain>
    </source>
</reference>
<accession>A0A1G7REU5</accession>
<dbReference type="STRING" id="200378.SAMN05216553_105290"/>
<dbReference type="EMBL" id="FNCC01000005">
    <property type="protein sequence ID" value="SDG09154.1"/>
    <property type="molecule type" value="Genomic_DNA"/>
</dbReference>
<dbReference type="Proteomes" id="UP000199623">
    <property type="component" value="Unassembled WGS sequence"/>
</dbReference>
<evidence type="ECO:0000313" key="1">
    <source>
        <dbReference type="EMBL" id="SDG09154.1"/>
    </source>
</evidence>
<keyword evidence="2" id="KW-1185">Reference proteome</keyword>
<dbReference type="AlphaFoldDB" id="A0A1G7REU5"/>
<organism evidence="1 2">
    <name type="scientific">Lentzea fradiae</name>
    <dbReference type="NCBI Taxonomy" id="200378"/>
    <lineage>
        <taxon>Bacteria</taxon>
        <taxon>Bacillati</taxon>
        <taxon>Actinomycetota</taxon>
        <taxon>Actinomycetes</taxon>
        <taxon>Pseudonocardiales</taxon>
        <taxon>Pseudonocardiaceae</taxon>
        <taxon>Lentzea</taxon>
    </lineage>
</organism>
<protein>
    <submittedName>
        <fullName evidence="1">Uncharacterized protein</fullName>
    </submittedName>
</protein>
<gene>
    <name evidence="1" type="ORF">SAMN05216553_105290</name>
</gene>
<sequence length="123" mass="13283">MENMWILGTAEGESPSVADVVAAFEETARLLSARVAAMGRTAVFYVWYDAQALQLRCSTASVTRRTLPFGAKVDPDAPLAGIVENYLSGFWPETDEGFVLPVWSVDLGLLVTPVVGSATCRTR</sequence>
<evidence type="ECO:0000313" key="2">
    <source>
        <dbReference type="Proteomes" id="UP000199623"/>
    </source>
</evidence>